<accession>A0BSV6</accession>
<evidence type="ECO:0000259" key="3">
    <source>
        <dbReference type="SMART" id="SM00423"/>
    </source>
</evidence>
<dbReference type="Pfam" id="PF01508">
    <property type="entry name" value="Paramecium_SA"/>
    <property type="match status" value="5"/>
</dbReference>
<keyword evidence="2" id="KW-0732">Signal</keyword>
<dbReference type="EMBL" id="CT868015">
    <property type="protein sequence ID" value="CAK61623.1"/>
    <property type="molecule type" value="Genomic_DNA"/>
</dbReference>
<dbReference type="OrthoDB" id="4062651at2759"/>
<protein>
    <recommendedName>
        <fullName evidence="3">PSI domain-containing protein</fullName>
    </recommendedName>
</protein>
<organism evidence="4 5">
    <name type="scientific">Paramecium tetraurelia</name>
    <dbReference type="NCBI Taxonomy" id="5888"/>
    <lineage>
        <taxon>Eukaryota</taxon>
        <taxon>Sar</taxon>
        <taxon>Alveolata</taxon>
        <taxon>Ciliophora</taxon>
        <taxon>Intramacronucleata</taxon>
        <taxon>Oligohymenophorea</taxon>
        <taxon>Peniculida</taxon>
        <taxon>Parameciidae</taxon>
        <taxon>Paramecium</taxon>
    </lineage>
</organism>
<dbReference type="KEGG" id="ptm:GSPATT00031855001"/>
<evidence type="ECO:0000313" key="5">
    <source>
        <dbReference type="Proteomes" id="UP000000600"/>
    </source>
</evidence>
<reference evidence="4 5" key="1">
    <citation type="journal article" date="2006" name="Nature">
        <title>Global trends of whole-genome duplications revealed by the ciliate Paramecium tetraurelia.</title>
        <authorList>
            <consortium name="Genoscope"/>
            <person name="Aury J.-M."/>
            <person name="Jaillon O."/>
            <person name="Duret L."/>
            <person name="Noel B."/>
            <person name="Jubin C."/>
            <person name="Porcel B.M."/>
            <person name="Segurens B."/>
            <person name="Daubin V."/>
            <person name="Anthouard V."/>
            <person name="Aiach N."/>
            <person name="Arnaiz O."/>
            <person name="Billaut A."/>
            <person name="Beisson J."/>
            <person name="Blanc I."/>
            <person name="Bouhouche K."/>
            <person name="Camara F."/>
            <person name="Duharcourt S."/>
            <person name="Guigo R."/>
            <person name="Gogendeau D."/>
            <person name="Katinka M."/>
            <person name="Keller A.-M."/>
            <person name="Kissmehl R."/>
            <person name="Klotz C."/>
            <person name="Koll F."/>
            <person name="Le Moue A."/>
            <person name="Lepere C."/>
            <person name="Malinsky S."/>
            <person name="Nowacki M."/>
            <person name="Nowak J.K."/>
            <person name="Plattner H."/>
            <person name="Poulain J."/>
            <person name="Ruiz F."/>
            <person name="Serrano V."/>
            <person name="Zagulski M."/>
            <person name="Dessen P."/>
            <person name="Betermier M."/>
            <person name="Weissenbach J."/>
            <person name="Scarpelli C."/>
            <person name="Schachter V."/>
            <person name="Sperling L."/>
            <person name="Meyer E."/>
            <person name="Cohen J."/>
            <person name="Wincker P."/>
        </authorList>
    </citation>
    <scope>NUCLEOTIDE SEQUENCE [LARGE SCALE GENOMIC DNA]</scope>
    <source>
        <strain evidence="4 5">Stock d4-2</strain>
    </source>
</reference>
<gene>
    <name evidence="4" type="ORF">GSPATT00031855001</name>
</gene>
<sequence>MNIKVLILTLLVALVTSQQYSISQCDCSQLLSEEDCQKNDMIKCQWDSTKNTCKNQDTTINPVINYAKYCDNFKEMECPKQKPCGNCGSYSACAWVEGQCTFFTDCTVFNKTTDSDCQAISNKCITDGVHCVEIDNCDKYKKQQSCVKNLLDNFCYWDTKNNNCVDADTCDKLPIKFQPHTKTCRHEIQSCTAKSGGGCIDSGINCSDQSLEIQCVWDQSMKMECYWNGTQCKDRICDNAPTTLNSDDACKLFKTDGSCTTKLNGGCITRTTCQAATISAACIKNSKNEDCYWTGTACVDKICSNAPTTLTTNSACAAFSKGCITKQGGGCVLNGDCSAANISTACVKNINNFDCIWDSTCKEKTCVNAPKSNTTHDQCTSYLSTCTVQSGGGCQKRTCDNAPITLNTNDACETYLPANKCITKNGGGCTINTTCSLISIEVACIKNSLGQPCFWHAASGSCKDRICANAPSSNNNHETLLIFFEYMYCEFYKYRMCRKNM</sequence>
<dbReference type="InterPro" id="IPR016201">
    <property type="entry name" value="PSI"/>
</dbReference>
<dbReference type="RefSeq" id="XP_001429021.1">
    <property type="nucleotide sequence ID" value="XM_001428984.1"/>
</dbReference>
<dbReference type="InParanoid" id="A0BSV6"/>
<evidence type="ECO:0000313" key="4">
    <source>
        <dbReference type="EMBL" id="CAK61623.1"/>
    </source>
</evidence>
<feature type="domain" description="PSI" evidence="3">
    <location>
        <begin position="336"/>
        <end position="387"/>
    </location>
</feature>
<evidence type="ECO:0000256" key="2">
    <source>
        <dbReference type="SAM" id="SignalP"/>
    </source>
</evidence>
<dbReference type="SMART" id="SM00639">
    <property type="entry name" value="PSA"/>
    <property type="match status" value="5"/>
</dbReference>
<evidence type="ECO:0000256" key="1">
    <source>
        <dbReference type="ARBA" id="ARBA00023180"/>
    </source>
</evidence>
<proteinExistence type="predicted"/>
<feature type="chain" id="PRO_5002622536" description="PSI domain-containing protein" evidence="2">
    <location>
        <begin position="18"/>
        <end position="501"/>
    </location>
</feature>
<feature type="signal peptide" evidence="2">
    <location>
        <begin position="1"/>
        <end position="17"/>
    </location>
</feature>
<dbReference type="AlphaFoldDB" id="A0BSV6"/>
<feature type="domain" description="PSI" evidence="3">
    <location>
        <begin position="77"/>
        <end position="118"/>
    </location>
</feature>
<dbReference type="InterPro" id="IPR002895">
    <property type="entry name" value="Paramecium_SA"/>
</dbReference>
<dbReference type="GeneID" id="5014814"/>
<name>A0BSV6_PARTE</name>
<dbReference type="Proteomes" id="UP000000600">
    <property type="component" value="Unassembled WGS sequence"/>
</dbReference>
<feature type="domain" description="PSI" evidence="3">
    <location>
        <begin position="136"/>
        <end position="185"/>
    </location>
</feature>
<feature type="domain" description="PSI" evidence="3">
    <location>
        <begin position="26"/>
        <end position="71"/>
    </location>
</feature>
<dbReference type="HOGENOM" id="CLU_026888_0_0_1"/>
<dbReference type="SMART" id="SM00423">
    <property type="entry name" value="PSI"/>
    <property type="match status" value="4"/>
</dbReference>
<keyword evidence="1" id="KW-0325">Glycoprotein</keyword>
<keyword evidence="5" id="KW-1185">Reference proteome</keyword>